<dbReference type="AlphaFoldDB" id="A0A4Q9M9E4"/>
<reference evidence="1" key="1">
    <citation type="submission" date="2019-01" db="EMBL/GenBank/DDBJ databases">
        <title>Draft genome sequences of three monokaryotic isolates of the white-rot basidiomycete fungus Dichomitus squalens.</title>
        <authorList>
            <consortium name="DOE Joint Genome Institute"/>
            <person name="Lopez S.C."/>
            <person name="Andreopoulos B."/>
            <person name="Pangilinan J."/>
            <person name="Lipzen A."/>
            <person name="Riley R."/>
            <person name="Ahrendt S."/>
            <person name="Ng V."/>
            <person name="Barry K."/>
            <person name="Daum C."/>
            <person name="Grigoriev I.V."/>
            <person name="Hilden K.S."/>
            <person name="Makela M.R."/>
            <person name="de Vries R.P."/>
        </authorList>
    </citation>
    <scope>NUCLEOTIDE SEQUENCE [LARGE SCALE GENOMIC DNA]</scope>
    <source>
        <strain evidence="1">OM18370.1</strain>
    </source>
</reference>
<proteinExistence type="predicted"/>
<name>A0A4Q9M9E4_9APHY</name>
<evidence type="ECO:0000313" key="1">
    <source>
        <dbReference type="EMBL" id="TBU22321.1"/>
    </source>
</evidence>
<accession>A0A4Q9M9E4</accession>
<protein>
    <submittedName>
        <fullName evidence="1">Uncharacterized protein</fullName>
    </submittedName>
</protein>
<dbReference type="EMBL" id="ML143547">
    <property type="protein sequence ID" value="TBU22321.1"/>
    <property type="molecule type" value="Genomic_DNA"/>
</dbReference>
<gene>
    <name evidence="1" type="ORF">BD311DRAFT_153587</name>
</gene>
<dbReference type="Proteomes" id="UP000292957">
    <property type="component" value="Unassembled WGS sequence"/>
</dbReference>
<organism evidence="1">
    <name type="scientific">Dichomitus squalens</name>
    <dbReference type="NCBI Taxonomy" id="114155"/>
    <lineage>
        <taxon>Eukaryota</taxon>
        <taxon>Fungi</taxon>
        <taxon>Dikarya</taxon>
        <taxon>Basidiomycota</taxon>
        <taxon>Agaricomycotina</taxon>
        <taxon>Agaricomycetes</taxon>
        <taxon>Polyporales</taxon>
        <taxon>Polyporaceae</taxon>
        <taxon>Dichomitus</taxon>
    </lineage>
</organism>
<sequence length="182" mass="20560">MNDAADASVPNRNKHGLCGPTVRNARPRCVNRTPCPPRSPAVMGLRGPLTSRPNIILDENARAQGSWAFHSNVLQDRSRTARHSERRLVCCAQLAIRQIQHGFEPVAKGFQRYRRLGWLVTPPKCDRDPREAYSMPLDVVCNAWRPRRRITSSRVLSIASSLPHIGRLWCLQLGYAESTTDR</sequence>